<gene>
    <name evidence="1" type="ORF">SeV_A1089</name>
</gene>
<organism evidence="1 2">
    <name type="scientific">Salmonella virchow (strain SL491)</name>
    <dbReference type="NCBI Taxonomy" id="465517"/>
    <lineage>
        <taxon>Bacteria</taxon>
        <taxon>Pseudomonadati</taxon>
        <taxon>Pseudomonadota</taxon>
        <taxon>Gammaproteobacteria</taxon>
        <taxon>Enterobacterales</taxon>
        <taxon>Enterobacteriaceae</taxon>
        <taxon>Salmonella</taxon>
    </lineage>
</organism>
<dbReference type="Proteomes" id="UP000003614">
    <property type="component" value="Unassembled WGS sequence"/>
</dbReference>
<protein>
    <submittedName>
        <fullName evidence="1">Uncharacterized protein</fullName>
    </submittedName>
</protein>
<proteinExistence type="predicted"/>
<evidence type="ECO:0000313" key="1">
    <source>
        <dbReference type="EMBL" id="EDZ01778.1"/>
    </source>
</evidence>
<name>A0A6C8EXG8_SALV4</name>
<accession>A0A6C8EXG8</accession>
<evidence type="ECO:0000313" key="2">
    <source>
        <dbReference type="Proteomes" id="UP000003614"/>
    </source>
</evidence>
<sequence>MKTGDPKGFQSSNLCASARLNKGLPKGSPFVFWALRI</sequence>
<dbReference type="EMBL" id="ABFH02000002">
    <property type="protein sequence ID" value="EDZ01778.1"/>
    <property type="molecule type" value="Genomic_DNA"/>
</dbReference>
<dbReference type="AlphaFoldDB" id="A0A6C8EXG8"/>
<comment type="caution">
    <text evidence="1">The sequence shown here is derived from an EMBL/GenBank/DDBJ whole genome shotgun (WGS) entry which is preliminary data.</text>
</comment>
<reference evidence="1 2" key="1">
    <citation type="journal article" date="2011" name="J. Bacteriol.">
        <title>Comparative genomics of 28 Salmonella enterica isolates: evidence for CRISPR-mediated adaptive sublineage evolution.</title>
        <authorList>
            <person name="Fricke W.F."/>
            <person name="Mammel M.K."/>
            <person name="McDermott P.F."/>
            <person name="Tartera C."/>
            <person name="White D.G."/>
            <person name="Leclerc J.E."/>
            <person name="Ravel J."/>
            <person name="Cebula T.A."/>
        </authorList>
    </citation>
    <scope>NUCLEOTIDE SEQUENCE [LARGE SCALE GENOMIC DNA]</scope>
    <source>
        <strain evidence="1 2">SL491</strain>
    </source>
</reference>